<evidence type="ECO:0000256" key="2">
    <source>
        <dbReference type="ARBA" id="ARBA00022448"/>
    </source>
</evidence>
<evidence type="ECO:0000256" key="6">
    <source>
        <dbReference type="ARBA" id="ARBA00022989"/>
    </source>
</evidence>
<evidence type="ECO:0000256" key="1">
    <source>
        <dbReference type="ARBA" id="ARBA00004429"/>
    </source>
</evidence>
<evidence type="ECO:0000259" key="10">
    <source>
        <dbReference type="Pfam" id="PF04290"/>
    </source>
</evidence>
<keyword evidence="4 9" id="KW-0997">Cell inner membrane</keyword>
<dbReference type="Pfam" id="PF04290">
    <property type="entry name" value="DctQ"/>
    <property type="match status" value="1"/>
</dbReference>
<dbReference type="OrthoDB" id="9794346at2"/>
<gene>
    <name evidence="11" type="ORF">FNB15_06735</name>
</gene>
<name>A0A516GZM8_9PROT</name>
<sequence length="203" mass="22643">MDRRRPFSGRPPVIVLLQRIEHACAWFGRAIGWATPLLVLSVCLSVLMVHLRINTLFAWDFSLPLFGSKITMNGLTDLQWHLFAVMVMLGGVYALHTDGHVSVDFIANNFTERTRRIVIILGDIVFLLPFAAVMTWFAWKFMMSAYTSNEGSPYGGLNNAWIIKAVMPLGFGLLGLLGLARTLRLIIQLILTRGAVADRQLGA</sequence>
<dbReference type="PANTHER" id="PTHR35011">
    <property type="entry name" value="2,3-DIKETO-L-GULONATE TRAP TRANSPORTER SMALL PERMEASE PROTEIN YIAM"/>
    <property type="match status" value="1"/>
</dbReference>
<proteinExistence type="inferred from homology"/>
<evidence type="ECO:0000313" key="12">
    <source>
        <dbReference type="Proteomes" id="UP000317496"/>
    </source>
</evidence>
<feature type="domain" description="Tripartite ATP-independent periplasmic transporters DctQ component" evidence="10">
    <location>
        <begin position="74"/>
        <end position="186"/>
    </location>
</feature>
<dbReference type="EMBL" id="CP041636">
    <property type="protein sequence ID" value="QDO96986.1"/>
    <property type="molecule type" value="Genomic_DNA"/>
</dbReference>
<keyword evidence="5 9" id="KW-0812">Transmembrane</keyword>
<protein>
    <recommendedName>
        <fullName evidence="9">TRAP transporter small permease protein</fullName>
    </recommendedName>
</protein>
<comment type="function">
    <text evidence="9">Part of the tripartite ATP-independent periplasmic (TRAP) transport system.</text>
</comment>
<evidence type="ECO:0000256" key="7">
    <source>
        <dbReference type="ARBA" id="ARBA00023136"/>
    </source>
</evidence>
<keyword evidence="12" id="KW-1185">Reference proteome</keyword>
<dbReference type="InterPro" id="IPR007387">
    <property type="entry name" value="TRAP_DctQ"/>
</dbReference>
<organism evidence="11 12">
    <name type="scientific">Ferrovibrio terrae</name>
    <dbReference type="NCBI Taxonomy" id="2594003"/>
    <lineage>
        <taxon>Bacteria</taxon>
        <taxon>Pseudomonadati</taxon>
        <taxon>Pseudomonadota</taxon>
        <taxon>Alphaproteobacteria</taxon>
        <taxon>Rhodospirillales</taxon>
        <taxon>Rhodospirillaceae</taxon>
        <taxon>Ferrovibrio</taxon>
    </lineage>
</organism>
<comment type="subcellular location">
    <subcellularLocation>
        <location evidence="1 9">Cell inner membrane</location>
        <topology evidence="1 9">Multi-pass membrane protein</topology>
    </subcellularLocation>
</comment>
<evidence type="ECO:0000313" key="11">
    <source>
        <dbReference type="EMBL" id="QDO96986.1"/>
    </source>
</evidence>
<dbReference type="GO" id="GO:0005886">
    <property type="term" value="C:plasma membrane"/>
    <property type="evidence" value="ECO:0007669"/>
    <property type="project" value="UniProtKB-SubCell"/>
</dbReference>
<dbReference type="KEGG" id="fer:FNB15_06735"/>
<evidence type="ECO:0000256" key="4">
    <source>
        <dbReference type="ARBA" id="ARBA00022519"/>
    </source>
</evidence>
<evidence type="ECO:0000256" key="9">
    <source>
        <dbReference type="RuleBase" id="RU369079"/>
    </source>
</evidence>
<evidence type="ECO:0000256" key="3">
    <source>
        <dbReference type="ARBA" id="ARBA00022475"/>
    </source>
</evidence>
<keyword evidence="3" id="KW-1003">Cell membrane</keyword>
<reference evidence="11 12" key="1">
    <citation type="submission" date="2019-07" db="EMBL/GenBank/DDBJ databases">
        <title>Genome sequencing for Ferrovibrio sp. K5.</title>
        <authorList>
            <person name="Park S.-J."/>
        </authorList>
    </citation>
    <scope>NUCLEOTIDE SEQUENCE [LARGE SCALE GENOMIC DNA]</scope>
    <source>
        <strain evidence="11 12">K5</strain>
    </source>
</reference>
<feature type="transmembrane region" description="Helical" evidence="9">
    <location>
        <begin position="117"/>
        <end position="139"/>
    </location>
</feature>
<keyword evidence="2 9" id="KW-0813">Transport</keyword>
<evidence type="ECO:0000256" key="5">
    <source>
        <dbReference type="ARBA" id="ARBA00022692"/>
    </source>
</evidence>
<dbReference type="PANTHER" id="PTHR35011:SF4">
    <property type="entry name" value="SLL1102 PROTEIN"/>
    <property type="match status" value="1"/>
</dbReference>
<accession>A0A516GZM8</accession>
<feature type="transmembrane region" description="Helical" evidence="9">
    <location>
        <begin position="37"/>
        <end position="58"/>
    </location>
</feature>
<dbReference type="InterPro" id="IPR055348">
    <property type="entry name" value="DctQ"/>
</dbReference>
<feature type="transmembrane region" description="Helical" evidence="9">
    <location>
        <begin position="78"/>
        <end position="96"/>
    </location>
</feature>
<feature type="transmembrane region" description="Helical" evidence="9">
    <location>
        <begin position="159"/>
        <end position="180"/>
    </location>
</feature>
<keyword evidence="6 9" id="KW-1133">Transmembrane helix</keyword>
<comment type="similarity">
    <text evidence="8 9">Belongs to the TRAP transporter small permease family.</text>
</comment>
<dbReference type="AlphaFoldDB" id="A0A516GZM8"/>
<dbReference type="GO" id="GO:0022857">
    <property type="term" value="F:transmembrane transporter activity"/>
    <property type="evidence" value="ECO:0007669"/>
    <property type="project" value="UniProtKB-UniRule"/>
</dbReference>
<keyword evidence="7 9" id="KW-0472">Membrane</keyword>
<evidence type="ECO:0000256" key="8">
    <source>
        <dbReference type="ARBA" id="ARBA00038436"/>
    </source>
</evidence>
<comment type="subunit">
    <text evidence="9">The complex comprises the extracytoplasmic solute receptor protein and the two transmembrane proteins.</text>
</comment>
<dbReference type="Proteomes" id="UP000317496">
    <property type="component" value="Chromosome"/>
</dbReference>